<gene>
    <name evidence="1" type="ORF">Sradi_2946000</name>
</gene>
<protein>
    <submittedName>
        <fullName evidence="1">Retrovirus-related Pol polyprotein from transposon RE2</fullName>
    </submittedName>
</protein>
<dbReference type="AlphaFoldDB" id="A0AAW2RZA6"/>
<dbReference type="PANTHER" id="PTHR11439">
    <property type="entry name" value="GAG-POL-RELATED RETROTRANSPOSON"/>
    <property type="match status" value="1"/>
</dbReference>
<organism evidence="1">
    <name type="scientific">Sesamum radiatum</name>
    <name type="common">Black benniseed</name>
    <dbReference type="NCBI Taxonomy" id="300843"/>
    <lineage>
        <taxon>Eukaryota</taxon>
        <taxon>Viridiplantae</taxon>
        <taxon>Streptophyta</taxon>
        <taxon>Embryophyta</taxon>
        <taxon>Tracheophyta</taxon>
        <taxon>Spermatophyta</taxon>
        <taxon>Magnoliopsida</taxon>
        <taxon>eudicotyledons</taxon>
        <taxon>Gunneridae</taxon>
        <taxon>Pentapetalae</taxon>
        <taxon>asterids</taxon>
        <taxon>lamiids</taxon>
        <taxon>Lamiales</taxon>
        <taxon>Pedaliaceae</taxon>
        <taxon>Sesamum</taxon>
    </lineage>
</organism>
<dbReference type="PANTHER" id="PTHR11439:SF470">
    <property type="entry name" value="CYSTEINE-RICH RLK (RECEPTOR-LIKE PROTEIN KINASE) 8"/>
    <property type="match status" value="1"/>
</dbReference>
<name>A0AAW2RZA6_SESRA</name>
<reference evidence="1" key="2">
    <citation type="journal article" date="2024" name="Plant">
        <title>Genomic evolution and insights into agronomic trait innovations of Sesamum species.</title>
        <authorList>
            <person name="Miao H."/>
            <person name="Wang L."/>
            <person name="Qu L."/>
            <person name="Liu H."/>
            <person name="Sun Y."/>
            <person name="Le M."/>
            <person name="Wang Q."/>
            <person name="Wei S."/>
            <person name="Zheng Y."/>
            <person name="Lin W."/>
            <person name="Duan Y."/>
            <person name="Cao H."/>
            <person name="Xiong S."/>
            <person name="Wang X."/>
            <person name="Wei L."/>
            <person name="Li C."/>
            <person name="Ma Q."/>
            <person name="Ju M."/>
            <person name="Zhao R."/>
            <person name="Li G."/>
            <person name="Mu C."/>
            <person name="Tian Q."/>
            <person name="Mei H."/>
            <person name="Zhang T."/>
            <person name="Gao T."/>
            <person name="Zhang H."/>
        </authorList>
    </citation>
    <scope>NUCLEOTIDE SEQUENCE</scope>
    <source>
        <strain evidence="1">G02</strain>
    </source>
</reference>
<reference evidence="1" key="1">
    <citation type="submission" date="2020-06" db="EMBL/GenBank/DDBJ databases">
        <authorList>
            <person name="Li T."/>
            <person name="Hu X."/>
            <person name="Zhang T."/>
            <person name="Song X."/>
            <person name="Zhang H."/>
            <person name="Dai N."/>
            <person name="Sheng W."/>
            <person name="Hou X."/>
            <person name="Wei L."/>
        </authorList>
    </citation>
    <scope>NUCLEOTIDE SEQUENCE</scope>
    <source>
        <strain evidence="1">G02</strain>
        <tissue evidence="1">Leaf</tissue>
    </source>
</reference>
<comment type="caution">
    <text evidence="1">The sequence shown here is derived from an EMBL/GenBank/DDBJ whole genome shotgun (WGS) entry which is preliminary data.</text>
</comment>
<dbReference type="EMBL" id="JACGWJ010000012">
    <property type="protein sequence ID" value="KAL0385517.1"/>
    <property type="molecule type" value="Genomic_DNA"/>
</dbReference>
<proteinExistence type="predicted"/>
<accession>A0AAW2RZA6</accession>
<dbReference type="CDD" id="cd09272">
    <property type="entry name" value="RNase_HI_RT_Ty1"/>
    <property type="match status" value="1"/>
</dbReference>
<evidence type="ECO:0000313" key="1">
    <source>
        <dbReference type="EMBL" id="KAL0385517.1"/>
    </source>
</evidence>
<sequence>MDAALHLIRYLKGCHDRGLFFPSSNSFVIRVYCGADWTSFVDSRMSLTGYCIFLGDALISWKTKKQPTVARSTAEADYRSLGSTASGFVLSSHISGKTQLAELFTKTLPRHAFLQFLSKMGLVSLPQVHLEGGLKKVGRSIAAVAMDDDMG</sequence>